<gene>
    <name evidence="2" type="ORF">A3783_06105</name>
</gene>
<keyword evidence="1" id="KW-0472">Membrane</keyword>
<comment type="caution">
    <text evidence="2">The sequence shown here is derived from an EMBL/GenBank/DDBJ whole genome shotgun (WGS) entry which is preliminary data.</text>
</comment>
<reference evidence="2 3" key="1">
    <citation type="submission" date="2016-03" db="EMBL/GenBank/DDBJ databases">
        <authorList>
            <person name="Cho S.-Y."/>
            <person name="Lim S."/>
            <person name="Kim H."/>
            <person name="Soh E.H."/>
            <person name="Moon J.S."/>
        </authorList>
    </citation>
    <scope>NUCLEOTIDE SEQUENCE [LARGE SCALE GENOMIC DNA]</scope>
    <source>
        <strain evidence="2 3">KCTC 3810</strain>
    </source>
</reference>
<organism evidence="2 3">
    <name type="scientific">Exiguobacterium undae</name>
    <dbReference type="NCBI Taxonomy" id="169177"/>
    <lineage>
        <taxon>Bacteria</taxon>
        <taxon>Bacillati</taxon>
        <taxon>Bacillota</taxon>
        <taxon>Bacilli</taxon>
        <taxon>Bacillales</taxon>
        <taxon>Bacillales Family XII. Incertae Sedis</taxon>
        <taxon>Exiguobacterium</taxon>
    </lineage>
</organism>
<accession>A0ABX2VB87</accession>
<evidence type="ECO:0000313" key="3">
    <source>
        <dbReference type="Proteomes" id="UP000078447"/>
    </source>
</evidence>
<protein>
    <submittedName>
        <fullName evidence="2">Uncharacterized protein</fullName>
    </submittedName>
</protein>
<sequence>MSKHHLSSIRLLVIITITTLVCVYGFGMELGYGIVIIPVTVGYTIYLNFKAAQAEKVESEQN</sequence>
<keyword evidence="1" id="KW-1133">Transmembrane helix</keyword>
<keyword evidence="3" id="KW-1185">Reference proteome</keyword>
<feature type="transmembrane region" description="Helical" evidence="1">
    <location>
        <begin position="7"/>
        <end position="26"/>
    </location>
</feature>
<dbReference type="RefSeq" id="WP_028106337.1">
    <property type="nucleotide sequence ID" value="NZ_LVVL01000001.1"/>
</dbReference>
<name>A0ABX2VB87_9BACL</name>
<dbReference type="EMBL" id="LVVL01000001">
    <property type="protein sequence ID" value="OAN15506.1"/>
    <property type="molecule type" value="Genomic_DNA"/>
</dbReference>
<evidence type="ECO:0000313" key="2">
    <source>
        <dbReference type="EMBL" id="OAN15506.1"/>
    </source>
</evidence>
<dbReference type="Proteomes" id="UP000078447">
    <property type="component" value="Unassembled WGS sequence"/>
</dbReference>
<proteinExistence type="predicted"/>
<keyword evidence="1" id="KW-0812">Transmembrane</keyword>
<evidence type="ECO:0000256" key="1">
    <source>
        <dbReference type="SAM" id="Phobius"/>
    </source>
</evidence>
<feature type="transmembrane region" description="Helical" evidence="1">
    <location>
        <begin position="32"/>
        <end position="49"/>
    </location>
</feature>